<dbReference type="AlphaFoldDB" id="N1Q5Y6"/>
<protein>
    <submittedName>
        <fullName evidence="1">Uncharacterized protein</fullName>
    </submittedName>
</protein>
<keyword evidence="2" id="KW-1185">Reference proteome</keyword>
<sequence>MAVPDQEASRVVFENTEVPKEVIQGLVVQMKLRGFRDATHLVSAVGRAAASCFQ</sequence>
<dbReference type="GeneID" id="19332346"/>
<proteinExistence type="predicted"/>
<dbReference type="EMBL" id="KB446555">
    <property type="protein sequence ID" value="EME87484.1"/>
    <property type="molecule type" value="Genomic_DNA"/>
</dbReference>
<dbReference type="KEGG" id="pfj:MYCFIDRAFT_169304"/>
<accession>N1Q5Y6</accession>
<organism evidence="1 2">
    <name type="scientific">Pseudocercospora fijiensis (strain CIRAD86)</name>
    <name type="common">Black leaf streak disease fungus</name>
    <name type="synonym">Mycosphaerella fijiensis</name>
    <dbReference type="NCBI Taxonomy" id="383855"/>
    <lineage>
        <taxon>Eukaryota</taxon>
        <taxon>Fungi</taxon>
        <taxon>Dikarya</taxon>
        <taxon>Ascomycota</taxon>
        <taxon>Pezizomycotina</taxon>
        <taxon>Dothideomycetes</taxon>
        <taxon>Dothideomycetidae</taxon>
        <taxon>Mycosphaerellales</taxon>
        <taxon>Mycosphaerellaceae</taxon>
        <taxon>Pseudocercospora</taxon>
    </lineage>
</organism>
<evidence type="ECO:0000313" key="1">
    <source>
        <dbReference type="EMBL" id="EME87484.1"/>
    </source>
</evidence>
<dbReference type="RefSeq" id="XP_007920901.1">
    <property type="nucleotide sequence ID" value="XM_007922710.1"/>
</dbReference>
<name>N1Q5Y6_PSEFD</name>
<dbReference type="HOGENOM" id="CLU_3051387_0_0_1"/>
<evidence type="ECO:0000313" key="2">
    <source>
        <dbReference type="Proteomes" id="UP000016932"/>
    </source>
</evidence>
<reference evidence="1 2" key="1">
    <citation type="journal article" date="2012" name="PLoS Pathog.">
        <title>Diverse lifestyles and strategies of plant pathogenesis encoded in the genomes of eighteen Dothideomycetes fungi.</title>
        <authorList>
            <person name="Ohm R.A."/>
            <person name="Feau N."/>
            <person name="Henrissat B."/>
            <person name="Schoch C.L."/>
            <person name="Horwitz B.A."/>
            <person name="Barry K.W."/>
            <person name="Condon B.J."/>
            <person name="Copeland A.C."/>
            <person name="Dhillon B."/>
            <person name="Glaser F."/>
            <person name="Hesse C.N."/>
            <person name="Kosti I."/>
            <person name="LaButti K."/>
            <person name="Lindquist E.A."/>
            <person name="Lucas S."/>
            <person name="Salamov A.A."/>
            <person name="Bradshaw R.E."/>
            <person name="Ciuffetti L."/>
            <person name="Hamelin R.C."/>
            <person name="Kema G.H.J."/>
            <person name="Lawrence C."/>
            <person name="Scott J.A."/>
            <person name="Spatafora J.W."/>
            <person name="Turgeon B.G."/>
            <person name="de Wit P.J.G.M."/>
            <person name="Zhong S."/>
            <person name="Goodwin S.B."/>
            <person name="Grigoriev I.V."/>
        </authorList>
    </citation>
    <scope>NUCLEOTIDE SEQUENCE [LARGE SCALE GENOMIC DNA]</scope>
    <source>
        <strain evidence="1 2">CIRAD86</strain>
    </source>
</reference>
<gene>
    <name evidence="1" type="ORF">MYCFIDRAFT_169304</name>
</gene>
<dbReference type="VEuPathDB" id="FungiDB:MYCFIDRAFT_169304"/>
<dbReference type="Proteomes" id="UP000016932">
    <property type="component" value="Unassembled WGS sequence"/>
</dbReference>